<dbReference type="Proteomes" id="UP000006352">
    <property type="component" value="Unassembled WGS sequence"/>
</dbReference>
<feature type="compositionally biased region" description="Basic and acidic residues" evidence="1">
    <location>
        <begin position="28"/>
        <end position="37"/>
    </location>
</feature>
<dbReference type="EMBL" id="HE797662">
    <property type="protein sequence ID" value="CCM07129.1"/>
    <property type="molecule type" value="Genomic_DNA"/>
</dbReference>
<keyword evidence="3" id="KW-1185">Reference proteome</keyword>
<evidence type="ECO:0000313" key="3">
    <source>
        <dbReference type="Proteomes" id="UP000006352"/>
    </source>
</evidence>
<dbReference type="STRING" id="599839.J7S6I2"/>
<proteinExistence type="predicted"/>
<accession>J7S6I2</accession>
<gene>
    <name evidence="2" type="ORF">FIBRA_09465</name>
</gene>
<organism evidence="2 3">
    <name type="scientific">Fibroporia radiculosa</name>
    <dbReference type="NCBI Taxonomy" id="599839"/>
    <lineage>
        <taxon>Eukaryota</taxon>
        <taxon>Fungi</taxon>
        <taxon>Dikarya</taxon>
        <taxon>Basidiomycota</taxon>
        <taxon>Agaricomycotina</taxon>
        <taxon>Agaricomycetes</taxon>
        <taxon>Polyporales</taxon>
        <taxon>Fibroporiaceae</taxon>
        <taxon>Fibroporia</taxon>
    </lineage>
</organism>
<dbReference type="GeneID" id="24102029"/>
<dbReference type="RefSeq" id="XP_012177150.1">
    <property type="nucleotide sequence ID" value="XM_012321760.1"/>
</dbReference>
<sequence>MSPSNIAHGNPKEGHDAHPQPDHIIPPGDDHVVHPEHPDSAHIDVLKNVIGEHVPNSNKVVVRGVTQHNTIPFNVILYNYLDISGSINGQDLDVDIVVNLIIPIIGKREIGKIHGNVRDGLTLNVNVHRIATGKITFKLEHKNQLWADVALKTEVGNWNKSEHLIDGMVTCLDEYLVY</sequence>
<dbReference type="HOGENOM" id="CLU_1510637_0_0_1"/>
<reference evidence="2 3" key="1">
    <citation type="journal article" date="2012" name="Appl. Environ. Microbiol.">
        <title>Short-read sequencing for genomic analysis of the brown rot fungus Fibroporia radiculosa.</title>
        <authorList>
            <person name="Tang J.D."/>
            <person name="Perkins A.D."/>
            <person name="Sonstegard T.S."/>
            <person name="Schroeder S.G."/>
            <person name="Burgess S.C."/>
            <person name="Diehl S.V."/>
        </authorList>
    </citation>
    <scope>NUCLEOTIDE SEQUENCE [LARGE SCALE GENOMIC DNA]</scope>
    <source>
        <strain evidence="2 3">TFFH 294</strain>
    </source>
</reference>
<dbReference type="OrthoDB" id="2627879at2759"/>
<dbReference type="InParanoid" id="J7S6I2"/>
<name>J7S6I2_9APHY</name>
<evidence type="ECO:0000256" key="1">
    <source>
        <dbReference type="SAM" id="MobiDB-lite"/>
    </source>
</evidence>
<protein>
    <submittedName>
        <fullName evidence="2">Uncharacterized protein</fullName>
    </submittedName>
</protein>
<feature type="region of interest" description="Disordered" evidence="1">
    <location>
        <begin position="1"/>
        <end position="37"/>
    </location>
</feature>
<evidence type="ECO:0000313" key="2">
    <source>
        <dbReference type="EMBL" id="CCM07129.1"/>
    </source>
</evidence>
<dbReference type="AlphaFoldDB" id="J7S6I2"/>
<feature type="compositionally biased region" description="Basic and acidic residues" evidence="1">
    <location>
        <begin position="10"/>
        <end position="21"/>
    </location>
</feature>